<keyword evidence="1" id="KW-0812">Transmembrane</keyword>
<keyword evidence="1" id="KW-0472">Membrane</keyword>
<feature type="transmembrane region" description="Helical" evidence="1">
    <location>
        <begin position="66"/>
        <end position="86"/>
    </location>
</feature>
<proteinExistence type="predicted"/>
<evidence type="ECO:0000313" key="3">
    <source>
        <dbReference type="Proteomes" id="UP000285744"/>
    </source>
</evidence>
<dbReference type="Proteomes" id="UP000285744">
    <property type="component" value="Unassembled WGS sequence"/>
</dbReference>
<dbReference type="Pfam" id="PF18895">
    <property type="entry name" value="T4SS_pilin"/>
    <property type="match status" value="1"/>
</dbReference>
<reference evidence="2 3" key="1">
    <citation type="journal article" date="2018" name="Int. J. Syst. Evol. Microbiol.">
        <title>Micromonospora globbae sp. nov., an endophytic actinomycete isolated from roots of Globba winitii C. H. Wright.</title>
        <authorList>
            <person name="Kuncharoen N."/>
            <person name="Pittayakhajonwut P."/>
            <person name="Tanasupawat S."/>
        </authorList>
    </citation>
    <scope>NUCLEOTIDE SEQUENCE [LARGE SCALE GENOMIC DNA]</scope>
    <source>
        <strain evidence="2 3">WPS1-2</strain>
    </source>
</reference>
<sequence length="128" mass="13155">MFRIPARRRALTHSRAARRAGRIAAVAGGLLLFLSVPAAAHADSGAPLLLAANSLPVVIRNLQTWLMGILAALATLFLVLAGVYWATAGGDPSQVERAKGALRNALVGYGVAVLAPVLLQVVQGIVGG</sequence>
<feature type="transmembrane region" description="Helical" evidence="1">
    <location>
        <begin position="106"/>
        <end position="126"/>
    </location>
</feature>
<gene>
    <name evidence="2" type="ORF">D7I43_30265</name>
</gene>
<protein>
    <submittedName>
        <fullName evidence="2">Uncharacterized protein</fullName>
    </submittedName>
</protein>
<evidence type="ECO:0000256" key="1">
    <source>
        <dbReference type="SAM" id="Phobius"/>
    </source>
</evidence>
<dbReference type="RefSeq" id="WP_120332006.1">
    <property type="nucleotide sequence ID" value="NZ_RAQQ01000037.1"/>
</dbReference>
<accession>A0A420ESN5</accession>
<dbReference type="AlphaFoldDB" id="A0A420ESN5"/>
<dbReference type="OrthoDB" id="4566527at2"/>
<dbReference type="EMBL" id="RAQQ01000037">
    <property type="protein sequence ID" value="RKF23682.1"/>
    <property type="molecule type" value="Genomic_DNA"/>
</dbReference>
<comment type="caution">
    <text evidence="2">The sequence shown here is derived from an EMBL/GenBank/DDBJ whole genome shotgun (WGS) entry which is preliminary data.</text>
</comment>
<evidence type="ECO:0000313" key="2">
    <source>
        <dbReference type="EMBL" id="RKF23682.1"/>
    </source>
</evidence>
<dbReference type="InterPro" id="IPR043993">
    <property type="entry name" value="T4SS_pilin"/>
</dbReference>
<keyword evidence="1" id="KW-1133">Transmembrane helix</keyword>
<name>A0A420ESN5_9ACTN</name>
<organism evidence="2 3">
    <name type="scientific">Micromonospora globbae</name>
    <dbReference type="NCBI Taxonomy" id="1894969"/>
    <lineage>
        <taxon>Bacteria</taxon>
        <taxon>Bacillati</taxon>
        <taxon>Actinomycetota</taxon>
        <taxon>Actinomycetes</taxon>
        <taxon>Micromonosporales</taxon>
        <taxon>Micromonosporaceae</taxon>
        <taxon>Micromonospora</taxon>
    </lineage>
</organism>